<evidence type="ECO:0000313" key="1">
    <source>
        <dbReference type="EMBL" id="CAD8177868.1"/>
    </source>
</evidence>
<dbReference type="EMBL" id="CAJJDP010000069">
    <property type="protein sequence ID" value="CAD8177868.1"/>
    <property type="molecule type" value="Genomic_DNA"/>
</dbReference>
<name>A0A8S1VIX6_PAROT</name>
<gene>
    <name evidence="1" type="ORF">POCTA_138.1.T0700011</name>
</gene>
<accession>A0A8S1VIX6</accession>
<protein>
    <submittedName>
        <fullName evidence="1">Uncharacterized protein</fullName>
    </submittedName>
</protein>
<reference evidence="1" key="1">
    <citation type="submission" date="2021-01" db="EMBL/GenBank/DDBJ databases">
        <authorList>
            <consortium name="Genoscope - CEA"/>
            <person name="William W."/>
        </authorList>
    </citation>
    <scope>NUCLEOTIDE SEQUENCE</scope>
</reference>
<keyword evidence="2" id="KW-1185">Reference proteome</keyword>
<dbReference type="OMA" id="CHFIDYP"/>
<sequence length="330" mass="37493">MQIRPPDSNNNLAQVGIVNDDYELVKNQENVEQNLTAEIALNKFGNIPDVLNFTHNFAFKNDCCEKQEESTFTIEPIGELKLGGHVKYNCGNCCSCKGSGSCKGTCSCAQCLSLIPCVCCCDRCFKQCHCCPSYEAVHFYLIPSYILKNDTIRFEHFPTFAKLYIYDTLVLELELGYANISDVFCGSCKSNIPHIYFTNPLNQQNEKIYFEPLGNRCPVRPRACCYCCALCSFAGICDLERTIVAKVGENAEAKIIARRSQKNACLSQCGCQDFCCHFIDYPDFEMTFTNLSKIQKLGLIFSTISYTIFSRWEKYSYRGVFNFNYSFLDF</sequence>
<dbReference type="AlphaFoldDB" id="A0A8S1VIX6"/>
<dbReference type="OrthoDB" id="309759at2759"/>
<comment type="caution">
    <text evidence="1">The sequence shown here is derived from an EMBL/GenBank/DDBJ whole genome shotgun (WGS) entry which is preliminary data.</text>
</comment>
<organism evidence="1 2">
    <name type="scientific">Paramecium octaurelia</name>
    <dbReference type="NCBI Taxonomy" id="43137"/>
    <lineage>
        <taxon>Eukaryota</taxon>
        <taxon>Sar</taxon>
        <taxon>Alveolata</taxon>
        <taxon>Ciliophora</taxon>
        <taxon>Intramacronucleata</taxon>
        <taxon>Oligohymenophorea</taxon>
        <taxon>Peniculida</taxon>
        <taxon>Parameciidae</taxon>
        <taxon>Paramecium</taxon>
    </lineage>
</organism>
<evidence type="ECO:0000313" key="2">
    <source>
        <dbReference type="Proteomes" id="UP000683925"/>
    </source>
</evidence>
<dbReference type="Proteomes" id="UP000683925">
    <property type="component" value="Unassembled WGS sequence"/>
</dbReference>
<proteinExistence type="predicted"/>